<gene>
    <name evidence="1" type="ORF">AM506_09060</name>
</gene>
<dbReference type="Proteomes" id="UP000050398">
    <property type="component" value="Unassembled WGS sequence"/>
</dbReference>
<dbReference type="EMBL" id="LIXZ01000006">
    <property type="protein sequence ID" value="KPL59611.1"/>
    <property type="molecule type" value="Genomic_DNA"/>
</dbReference>
<sequence>MLIVLLIFTILLSWIGFSIVPLKDHTEKELFISQLESDLYQIQSYSINHQRPLFLTFYPFTNKYVAKTDARQTIVSRELPEGIQINSSNSLEEITFYPDGNTNRFGRVNFKMGDATMYLMFQIGQGRFYVQEY</sequence>
<organism evidence="1 2">
    <name type="scientific">Rossellomorea vietnamensis</name>
    <dbReference type="NCBI Taxonomy" id="218284"/>
    <lineage>
        <taxon>Bacteria</taxon>
        <taxon>Bacillati</taxon>
        <taxon>Bacillota</taxon>
        <taxon>Bacilli</taxon>
        <taxon>Bacillales</taxon>
        <taxon>Bacillaceae</taxon>
        <taxon>Rossellomorea</taxon>
    </lineage>
</organism>
<proteinExistence type="predicted"/>
<dbReference type="GO" id="GO:0030420">
    <property type="term" value="P:establishment of competence for transformation"/>
    <property type="evidence" value="ECO:0007669"/>
    <property type="project" value="InterPro"/>
</dbReference>
<dbReference type="OrthoDB" id="1653576at2"/>
<accession>A0A0P6VX08</accession>
<comment type="caution">
    <text evidence="1">The sequence shown here is derived from an EMBL/GenBank/DDBJ whole genome shotgun (WGS) entry which is preliminary data.</text>
</comment>
<dbReference type="PATRIC" id="fig|218284.4.peg.3463"/>
<reference evidence="1 2" key="1">
    <citation type="submission" date="2015-08" db="EMBL/GenBank/DDBJ databases">
        <title>Draft Genome Sequence of Bacillus vietnamensis UCD-SED5.</title>
        <authorList>
            <person name="Lee R.D."/>
            <person name="Jospin G."/>
            <person name="Lang J.M."/>
            <person name="Coil D.A."/>
            <person name="Eisen J.A."/>
        </authorList>
    </citation>
    <scope>NUCLEOTIDE SEQUENCE [LARGE SCALE GENOMIC DNA]</scope>
    <source>
        <strain evidence="1 2">UCD-SED5</strain>
    </source>
</reference>
<name>A0A0P6VX08_9BACI</name>
<dbReference type="AlphaFoldDB" id="A0A0P6VX08"/>
<dbReference type="InterPro" id="IPR016785">
    <property type="entry name" value="ComGD"/>
</dbReference>
<dbReference type="PIRSF" id="PIRSF021292">
    <property type="entry name" value="Competence_ComGD"/>
    <property type="match status" value="1"/>
</dbReference>
<dbReference type="NCBIfam" id="NF040982">
    <property type="entry name" value="ComGD"/>
    <property type="match status" value="1"/>
</dbReference>
<evidence type="ECO:0000313" key="2">
    <source>
        <dbReference type="Proteomes" id="UP000050398"/>
    </source>
</evidence>
<protein>
    <submittedName>
        <fullName evidence="1">Uncharacterized protein</fullName>
    </submittedName>
</protein>
<evidence type="ECO:0000313" key="1">
    <source>
        <dbReference type="EMBL" id="KPL59611.1"/>
    </source>
</evidence>